<sequence>MIYTAENIAEILCAKATLQNANAIIEHLITDSRRISFPATSLFFALQTARRDAHNFIQEVYERGVSNFVVRTGFDTGAFTNANFIFVDDTLKALQNLAARHRAQFNYPVIGITGSNGKTIVKEWLYQLLSPGYNIVRSPRSYNSQVGVPLSVWQMGEENNLAIFEAGISMPGEMAALEKIIQPTIGILTNIGDAHNEGFKDRAEKLQEKLKLFKNCKTFIGREQDLAALDISNGILTWGSSNKNTFIISGVDKRKESTQLNITYKETVLNLFIPFTDNASIENAISCACVLLQLGIDKNIIAERMRQLQPIDMRLQLIHGINNCVVINDSYSFDINSLSIGLDFLLQQQQHAQKTVIISDIPSAQNSEPYEEVAAMLQARNIERVITIGEQWNHYQQYIKDKIAVTQHYQSTASFIEHFSANHFRNEAILLKGARVFGFEKIVALLEKKVHQTVMEVNLNAIVHNLNEYRSRLNKGVKLMAMVKAFAYGSGSAEVASLLQFHKVDYLAVAYADEGVELRKAGIHLPIMVMNVDEAAFETIIENNLEPELFSLNIFNAFISFLQKNGLQQYPVHIKLDTGMHRLGFEQKDLPALLPLLKGNHYIVVQSVFSHLAASEDPNEDTFTTQQSTLFEACCAQIREVLGYHFTMHISNSAAIFRRPELQYNMVRLGIGLYGVDSSNAQQLALQTVATLKTTIAQLRTVVAGDTISYNRRGKTTRDSLIATIRIGYADGFSRRLGYGNGKVFIHGHEAPVIGTVAMDMTMVDVTSIPNIKEGDEVEIFGKYIPVQQVAKWCDTIPYEILTGINQRVKRIYLEE</sequence>
<name>A0A5B8V9W7_9BACT</name>
<dbReference type="GO" id="GO:0005829">
    <property type="term" value="C:cytosol"/>
    <property type="evidence" value="ECO:0007669"/>
    <property type="project" value="TreeGrafter"/>
</dbReference>
<dbReference type="PRINTS" id="PR00992">
    <property type="entry name" value="ALARACEMASE"/>
</dbReference>
<dbReference type="Gene3D" id="3.40.1390.10">
    <property type="entry name" value="MurE/MurF, N-terminal domain"/>
    <property type="match status" value="1"/>
</dbReference>
<feature type="active site" description="Proton acceptor; specific for L-alanine" evidence="5">
    <location>
        <position position="710"/>
    </location>
</feature>
<dbReference type="GO" id="GO:0016881">
    <property type="term" value="F:acid-amino acid ligase activity"/>
    <property type="evidence" value="ECO:0007669"/>
    <property type="project" value="InterPro"/>
</dbReference>
<organism evidence="9 10">
    <name type="scientific">Panacibacter ginsenosidivorans</name>
    <dbReference type="NCBI Taxonomy" id="1813871"/>
    <lineage>
        <taxon>Bacteria</taxon>
        <taxon>Pseudomonadati</taxon>
        <taxon>Bacteroidota</taxon>
        <taxon>Chitinophagia</taxon>
        <taxon>Chitinophagales</taxon>
        <taxon>Chitinophagaceae</taxon>
        <taxon>Panacibacter</taxon>
    </lineage>
</organism>
<dbReference type="InterPro" id="IPR013221">
    <property type="entry name" value="Mur_ligase_cen"/>
</dbReference>
<feature type="binding site" evidence="5 7">
    <location>
        <position position="582"/>
    </location>
    <ligand>
        <name>substrate</name>
    </ligand>
</feature>
<dbReference type="EMBL" id="CP042435">
    <property type="protein sequence ID" value="QEC68224.1"/>
    <property type="molecule type" value="Genomic_DNA"/>
</dbReference>
<dbReference type="InterPro" id="IPR009006">
    <property type="entry name" value="Ala_racemase/Decarboxylase_C"/>
</dbReference>
<keyword evidence="3 5" id="KW-0663">Pyridoxal phosphate</keyword>
<dbReference type="InterPro" id="IPR036565">
    <property type="entry name" value="Mur-like_cat_sf"/>
</dbReference>
<dbReference type="Gene3D" id="3.90.190.20">
    <property type="entry name" value="Mur ligase, C-terminal domain"/>
    <property type="match status" value="1"/>
</dbReference>
<dbReference type="HAMAP" id="MF_01201">
    <property type="entry name" value="Ala_racemase"/>
    <property type="match status" value="1"/>
</dbReference>
<comment type="function">
    <text evidence="5">Catalyzes the interconversion of L-alanine and D-alanine. May also act on other amino acids.</text>
</comment>
<dbReference type="PANTHER" id="PTHR30511">
    <property type="entry name" value="ALANINE RACEMASE"/>
    <property type="match status" value="1"/>
</dbReference>
<dbReference type="KEGG" id="pgin:FRZ67_13285"/>
<feature type="active site" description="Proton acceptor; specific for D-alanine" evidence="5">
    <location>
        <position position="484"/>
    </location>
</feature>
<dbReference type="InterPro" id="IPR035911">
    <property type="entry name" value="MurE/MurF_N"/>
</dbReference>
<evidence type="ECO:0000256" key="1">
    <source>
        <dbReference type="ARBA" id="ARBA00000316"/>
    </source>
</evidence>
<dbReference type="GO" id="GO:0008784">
    <property type="term" value="F:alanine racemase activity"/>
    <property type="evidence" value="ECO:0007669"/>
    <property type="project" value="UniProtKB-UniRule"/>
</dbReference>
<protein>
    <recommendedName>
        <fullName evidence="5">Alanine racemase</fullName>
        <ecNumber evidence="5">5.1.1.1</ecNumber>
    </recommendedName>
</protein>
<dbReference type="AlphaFoldDB" id="A0A5B8V9W7"/>
<dbReference type="RefSeq" id="WP_147190031.1">
    <property type="nucleotide sequence ID" value="NZ_CP042435.1"/>
</dbReference>
<evidence type="ECO:0000256" key="7">
    <source>
        <dbReference type="PIRSR" id="PIRSR600821-52"/>
    </source>
</evidence>
<accession>A0A5B8V9W7</accession>
<dbReference type="SMART" id="SM01005">
    <property type="entry name" value="Ala_racemase_C"/>
    <property type="match status" value="1"/>
</dbReference>
<feature type="modified residue" description="N6-(pyridoxal phosphate)lysine" evidence="5 6">
    <location>
        <position position="484"/>
    </location>
</feature>
<comment type="cofactor">
    <cofactor evidence="2 5 6">
        <name>pyridoxal 5'-phosphate</name>
        <dbReference type="ChEBI" id="CHEBI:597326"/>
    </cofactor>
</comment>
<dbReference type="UniPathway" id="UPA00042">
    <property type="reaction ID" value="UER00497"/>
</dbReference>
<comment type="pathway">
    <text evidence="5">Amino-acid biosynthesis; D-alanine biosynthesis; D-alanine from L-alanine: step 1/1.</text>
</comment>
<comment type="catalytic activity">
    <reaction evidence="1 5">
        <text>L-alanine = D-alanine</text>
        <dbReference type="Rhea" id="RHEA:20249"/>
        <dbReference type="ChEBI" id="CHEBI:57416"/>
        <dbReference type="ChEBI" id="CHEBI:57972"/>
        <dbReference type="EC" id="5.1.1.1"/>
    </reaction>
</comment>
<dbReference type="FunFam" id="3.20.20.10:FF:000002">
    <property type="entry name" value="Alanine racemase"/>
    <property type="match status" value="1"/>
</dbReference>
<dbReference type="SUPFAM" id="SSF53623">
    <property type="entry name" value="MurD-like peptide ligases, catalytic domain"/>
    <property type="match status" value="1"/>
</dbReference>
<dbReference type="EC" id="5.1.1.1" evidence="5"/>
<evidence type="ECO:0000256" key="4">
    <source>
        <dbReference type="ARBA" id="ARBA00023235"/>
    </source>
</evidence>
<dbReference type="Pfam" id="PF01168">
    <property type="entry name" value="Ala_racemase_N"/>
    <property type="match status" value="1"/>
</dbReference>
<dbReference type="GO" id="GO:0030632">
    <property type="term" value="P:D-alanine biosynthetic process"/>
    <property type="evidence" value="ECO:0007669"/>
    <property type="project" value="UniProtKB-UniRule"/>
</dbReference>
<dbReference type="SUPFAM" id="SSF53244">
    <property type="entry name" value="MurD-like peptide ligases, peptide-binding domain"/>
    <property type="match status" value="1"/>
</dbReference>
<evidence type="ECO:0000259" key="8">
    <source>
        <dbReference type="SMART" id="SM01005"/>
    </source>
</evidence>
<dbReference type="GO" id="GO:0005524">
    <property type="term" value="F:ATP binding"/>
    <property type="evidence" value="ECO:0007669"/>
    <property type="project" value="InterPro"/>
</dbReference>
<dbReference type="GO" id="GO:0030170">
    <property type="term" value="F:pyridoxal phosphate binding"/>
    <property type="evidence" value="ECO:0007669"/>
    <property type="project" value="UniProtKB-UniRule"/>
</dbReference>
<dbReference type="InterPro" id="IPR000821">
    <property type="entry name" value="Ala_racemase"/>
</dbReference>
<dbReference type="Gene3D" id="2.40.37.10">
    <property type="entry name" value="Lyase, Ornithine Decarboxylase, Chain A, domain 1"/>
    <property type="match status" value="1"/>
</dbReference>
<dbReference type="NCBIfam" id="NF008897">
    <property type="entry name" value="PRK11930.1"/>
    <property type="match status" value="1"/>
</dbReference>
<dbReference type="SUPFAM" id="SSF50621">
    <property type="entry name" value="Alanine racemase C-terminal domain-like"/>
    <property type="match status" value="1"/>
</dbReference>
<dbReference type="PANTHER" id="PTHR30511:SF0">
    <property type="entry name" value="ALANINE RACEMASE, CATABOLIC-RELATED"/>
    <property type="match status" value="1"/>
</dbReference>
<evidence type="ECO:0000313" key="10">
    <source>
        <dbReference type="Proteomes" id="UP000321533"/>
    </source>
</evidence>
<evidence type="ECO:0000256" key="5">
    <source>
        <dbReference type="HAMAP-Rule" id="MF_01201"/>
    </source>
</evidence>
<reference evidence="9 10" key="1">
    <citation type="journal article" date="2016" name="Int. J. Syst. Evol. Microbiol.">
        <title>Panacibacter ginsenosidivorans gen. nov., sp. nov., with ginsenoside converting activity isolated from soil of a ginseng field.</title>
        <authorList>
            <person name="Siddiqi M.Z."/>
            <person name="Muhammad Shafi S."/>
            <person name="Choi K.D."/>
            <person name="Im W.T."/>
        </authorList>
    </citation>
    <scope>NUCLEOTIDE SEQUENCE [LARGE SCALE GENOMIC DNA]</scope>
    <source>
        <strain evidence="9 10">Gsoil1550</strain>
    </source>
</reference>
<evidence type="ECO:0000313" key="9">
    <source>
        <dbReference type="EMBL" id="QEC68224.1"/>
    </source>
</evidence>
<dbReference type="CDD" id="cd00430">
    <property type="entry name" value="PLPDE_III_AR"/>
    <property type="match status" value="1"/>
</dbReference>
<evidence type="ECO:0000256" key="2">
    <source>
        <dbReference type="ARBA" id="ARBA00001933"/>
    </source>
</evidence>
<proteinExistence type="inferred from homology"/>
<dbReference type="Gene3D" id="3.40.1190.10">
    <property type="entry name" value="Mur-like, catalytic domain"/>
    <property type="match status" value="1"/>
</dbReference>
<dbReference type="SUPFAM" id="SSF51419">
    <property type="entry name" value="PLP-binding barrel"/>
    <property type="match status" value="1"/>
</dbReference>
<feature type="domain" description="Alanine racemase C-terminal" evidence="8">
    <location>
        <begin position="689"/>
        <end position="814"/>
    </location>
</feature>
<keyword evidence="9" id="KW-0436">Ligase</keyword>
<dbReference type="InterPro" id="IPR001608">
    <property type="entry name" value="Ala_racemase_N"/>
</dbReference>
<dbReference type="Proteomes" id="UP000321533">
    <property type="component" value="Chromosome"/>
</dbReference>
<evidence type="ECO:0000256" key="3">
    <source>
        <dbReference type="ARBA" id="ARBA00022898"/>
    </source>
</evidence>
<keyword evidence="10" id="KW-1185">Reference proteome</keyword>
<dbReference type="InterPro" id="IPR036615">
    <property type="entry name" value="Mur_ligase_C_dom_sf"/>
</dbReference>
<comment type="similarity">
    <text evidence="5">Belongs to the alanine racemase family.</text>
</comment>
<feature type="binding site" evidence="5 7">
    <location>
        <position position="759"/>
    </location>
    <ligand>
        <name>substrate</name>
    </ligand>
</feature>
<dbReference type="InterPro" id="IPR029066">
    <property type="entry name" value="PLP-binding_barrel"/>
</dbReference>
<dbReference type="InterPro" id="IPR011079">
    <property type="entry name" value="Ala_racemase_C"/>
</dbReference>
<dbReference type="SUPFAM" id="SSF63418">
    <property type="entry name" value="MurE/MurF N-terminal domain"/>
    <property type="match status" value="1"/>
</dbReference>
<evidence type="ECO:0000256" key="6">
    <source>
        <dbReference type="PIRSR" id="PIRSR600821-50"/>
    </source>
</evidence>
<dbReference type="Gene3D" id="3.20.20.10">
    <property type="entry name" value="Alanine racemase"/>
    <property type="match status" value="1"/>
</dbReference>
<dbReference type="Pfam" id="PF00842">
    <property type="entry name" value="Ala_racemase_C"/>
    <property type="match status" value="1"/>
</dbReference>
<dbReference type="NCBIfam" id="TIGR00492">
    <property type="entry name" value="alr"/>
    <property type="match status" value="1"/>
</dbReference>
<dbReference type="OrthoDB" id="9801978at2"/>
<gene>
    <name evidence="9" type="ORF">FRZ67_13285</name>
</gene>
<dbReference type="Pfam" id="PF08245">
    <property type="entry name" value="Mur_ligase_M"/>
    <property type="match status" value="1"/>
</dbReference>
<keyword evidence="4 5" id="KW-0413">Isomerase</keyword>